<dbReference type="InterPro" id="IPR011051">
    <property type="entry name" value="RmlC_Cupin_sf"/>
</dbReference>
<dbReference type="InterPro" id="IPR001387">
    <property type="entry name" value="Cro/C1-type_HTH"/>
</dbReference>
<keyword evidence="1" id="KW-0238">DNA-binding</keyword>
<organism evidence="3 4">
    <name type="scientific">Kroppenstedtia eburnea</name>
    <dbReference type="NCBI Taxonomy" id="714067"/>
    <lineage>
        <taxon>Bacteria</taxon>
        <taxon>Bacillati</taxon>
        <taxon>Bacillota</taxon>
        <taxon>Bacilli</taxon>
        <taxon>Bacillales</taxon>
        <taxon>Thermoactinomycetaceae</taxon>
        <taxon>Kroppenstedtia</taxon>
    </lineage>
</organism>
<dbReference type="PANTHER" id="PTHR46797">
    <property type="entry name" value="HTH-TYPE TRANSCRIPTIONAL REGULATOR"/>
    <property type="match status" value="1"/>
</dbReference>
<dbReference type="GO" id="GO:0003700">
    <property type="term" value="F:DNA-binding transcription factor activity"/>
    <property type="evidence" value="ECO:0007669"/>
    <property type="project" value="TreeGrafter"/>
</dbReference>
<dbReference type="Pfam" id="PF07883">
    <property type="entry name" value="Cupin_2"/>
    <property type="match status" value="1"/>
</dbReference>
<dbReference type="PANTHER" id="PTHR46797:SF25">
    <property type="entry name" value="TRANSCRIPTIONAL REGULATOR"/>
    <property type="match status" value="1"/>
</dbReference>
<dbReference type="InterPro" id="IPR050807">
    <property type="entry name" value="TransReg_Diox_bact_type"/>
</dbReference>
<evidence type="ECO:0000259" key="2">
    <source>
        <dbReference type="PROSITE" id="PS50943"/>
    </source>
</evidence>
<evidence type="ECO:0000313" key="3">
    <source>
        <dbReference type="EMBL" id="SIT17772.1"/>
    </source>
</evidence>
<dbReference type="Proteomes" id="UP000186795">
    <property type="component" value="Unassembled WGS sequence"/>
</dbReference>
<dbReference type="Gene3D" id="2.60.120.10">
    <property type="entry name" value="Jelly Rolls"/>
    <property type="match status" value="1"/>
</dbReference>
<gene>
    <name evidence="3" type="ORF">SAMN05421790_11813</name>
</gene>
<feature type="domain" description="HTH cro/C1-type" evidence="2">
    <location>
        <begin position="8"/>
        <end position="62"/>
    </location>
</feature>
<dbReference type="PROSITE" id="PS50943">
    <property type="entry name" value="HTH_CROC1"/>
    <property type="match status" value="1"/>
</dbReference>
<sequence>MEEVCNEIRRLRQSRGYTLKDLSERTELSVSFLSQVERGTSSLAITSLKKIADAFGVPIRQFFLAENNFNYMLKKEEQKPFRLEGSSVLYTRLNGEFDGRGLEPMMVTLAPKMKQNPDSHPGEEFCYVLKGTILIKVGDSEYVVREGDTIHFPSTVPHCWENLLDVEGELLSIVTPAVF</sequence>
<evidence type="ECO:0000256" key="1">
    <source>
        <dbReference type="ARBA" id="ARBA00023125"/>
    </source>
</evidence>
<dbReference type="Gene3D" id="1.10.260.40">
    <property type="entry name" value="lambda repressor-like DNA-binding domains"/>
    <property type="match status" value="1"/>
</dbReference>
<dbReference type="Pfam" id="PF01381">
    <property type="entry name" value="HTH_3"/>
    <property type="match status" value="1"/>
</dbReference>
<dbReference type="AlphaFoldDB" id="A0A1N7Q4H9"/>
<reference evidence="4" key="1">
    <citation type="submission" date="2017-01" db="EMBL/GenBank/DDBJ databases">
        <authorList>
            <person name="Varghese N."/>
            <person name="Submissions S."/>
        </authorList>
    </citation>
    <scope>NUCLEOTIDE SEQUENCE [LARGE SCALE GENOMIC DNA]</scope>
    <source>
        <strain evidence="4">DSM 45196</strain>
    </source>
</reference>
<dbReference type="InterPro" id="IPR010982">
    <property type="entry name" value="Lambda_DNA-bd_dom_sf"/>
</dbReference>
<accession>A0A1N7Q4H9</accession>
<dbReference type="OrthoDB" id="9781521at2"/>
<name>A0A1N7Q4H9_9BACL</name>
<dbReference type="EMBL" id="FTOD01000018">
    <property type="protein sequence ID" value="SIT17772.1"/>
    <property type="molecule type" value="Genomic_DNA"/>
</dbReference>
<keyword evidence="4" id="KW-1185">Reference proteome</keyword>
<dbReference type="GO" id="GO:0005829">
    <property type="term" value="C:cytosol"/>
    <property type="evidence" value="ECO:0007669"/>
    <property type="project" value="TreeGrafter"/>
</dbReference>
<protein>
    <submittedName>
        <fullName evidence="3">Transcriptional regulator, XRE family with cupin sensor</fullName>
    </submittedName>
</protein>
<evidence type="ECO:0000313" key="4">
    <source>
        <dbReference type="Proteomes" id="UP000186795"/>
    </source>
</evidence>
<proteinExistence type="predicted"/>
<dbReference type="SMART" id="SM00530">
    <property type="entry name" value="HTH_XRE"/>
    <property type="match status" value="1"/>
</dbReference>
<dbReference type="InterPro" id="IPR014710">
    <property type="entry name" value="RmlC-like_jellyroll"/>
</dbReference>
<dbReference type="CDD" id="cd02209">
    <property type="entry name" value="cupin_XRE_C"/>
    <property type="match status" value="1"/>
</dbReference>
<dbReference type="InterPro" id="IPR013096">
    <property type="entry name" value="Cupin_2"/>
</dbReference>
<dbReference type="CDD" id="cd00093">
    <property type="entry name" value="HTH_XRE"/>
    <property type="match status" value="1"/>
</dbReference>
<dbReference type="SUPFAM" id="SSF47413">
    <property type="entry name" value="lambda repressor-like DNA-binding domains"/>
    <property type="match status" value="1"/>
</dbReference>
<dbReference type="GO" id="GO:0003677">
    <property type="term" value="F:DNA binding"/>
    <property type="evidence" value="ECO:0007669"/>
    <property type="project" value="UniProtKB-KW"/>
</dbReference>
<dbReference type="SUPFAM" id="SSF51182">
    <property type="entry name" value="RmlC-like cupins"/>
    <property type="match status" value="1"/>
</dbReference>
<dbReference type="RefSeq" id="WP_076526479.1">
    <property type="nucleotide sequence ID" value="NZ_CP048103.1"/>
</dbReference>